<feature type="domain" description="EamA" evidence="7">
    <location>
        <begin position="8"/>
        <end position="139"/>
    </location>
</feature>
<feature type="transmembrane region" description="Helical" evidence="6">
    <location>
        <begin position="262"/>
        <end position="281"/>
    </location>
</feature>
<dbReference type="Proteomes" id="UP001193501">
    <property type="component" value="Unassembled WGS sequence"/>
</dbReference>
<gene>
    <name evidence="8" type="ORF">GV832_01840</name>
</gene>
<evidence type="ECO:0000256" key="6">
    <source>
        <dbReference type="SAM" id="Phobius"/>
    </source>
</evidence>
<evidence type="ECO:0000313" key="9">
    <source>
        <dbReference type="Proteomes" id="UP001193501"/>
    </source>
</evidence>
<evidence type="ECO:0000256" key="1">
    <source>
        <dbReference type="ARBA" id="ARBA00004141"/>
    </source>
</evidence>
<proteinExistence type="inferred from homology"/>
<feature type="domain" description="EamA" evidence="7">
    <location>
        <begin position="149"/>
        <end position="279"/>
    </location>
</feature>
<dbReference type="InterPro" id="IPR037185">
    <property type="entry name" value="EmrE-like"/>
</dbReference>
<dbReference type="SUPFAM" id="SSF103481">
    <property type="entry name" value="Multidrug resistance efflux transporter EmrE"/>
    <property type="match status" value="2"/>
</dbReference>
<dbReference type="Pfam" id="PF00892">
    <property type="entry name" value="EamA"/>
    <property type="match status" value="2"/>
</dbReference>
<evidence type="ECO:0000256" key="2">
    <source>
        <dbReference type="ARBA" id="ARBA00009853"/>
    </source>
</evidence>
<keyword evidence="4 6" id="KW-1133">Transmembrane helix</keyword>
<accession>A0AAE4Y5U4</accession>
<feature type="transmembrane region" description="Helical" evidence="6">
    <location>
        <begin position="123"/>
        <end position="143"/>
    </location>
</feature>
<feature type="transmembrane region" description="Helical" evidence="6">
    <location>
        <begin position="39"/>
        <end position="57"/>
    </location>
</feature>
<name>A0AAE4Y5U4_9RHOB</name>
<dbReference type="PANTHER" id="PTHR22911">
    <property type="entry name" value="ACYL-MALONYL CONDENSING ENZYME-RELATED"/>
    <property type="match status" value="1"/>
</dbReference>
<feature type="transmembrane region" description="Helical" evidence="6">
    <location>
        <begin position="179"/>
        <end position="197"/>
    </location>
</feature>
<protein>
    <submittedName>
        <fullName evidence="8">EamA family transporter</fullName>
    </submittedName>
</protein>
<organism evidence="8 9">
    <name type="scientific">Stagnihabitans tardus</name>
    <dbReference type="NCBI Taxonomy" id="2699202"/>
    <lineage>
        <taxon>Bacteria</taxon>
        <taxon>Pseudomonadati</taxon>
        <taxon>Pseudomonadota</taxon>
        <taxon>Alphaproteobacteria</taxon>
        <taxon>Rhodobacterales</taxon>
        <taxon>Paracoccaceae</taxon>
        <taxon>Stagnihabitans</taxon>
    </lineage>
</organism>
<evidence type="ECO:0000256" key="4">
    <source>
        <dbReference type="ARBA" id="ARBA00022989"/>
    </source>
</evidence>
<dbReference type="EMBL" id="JAABNR010000001">
    <property type="protein sequence ID" value="NBZ86308.1"/>
    <property type="molecule type" value="Genomic_DNA"/>
</dbReference>
<feature type="transmembrane region" description="Helical" evidence="6">
    <location>
        <begin position="6"/>
        <end position="27"/>
    </location>
</feature>
<comment type="caution">
    <text evidence="8">The sequence shown here is derived from an EMBL/GenBank/DDBJ whole genome shotgun (WGS) entry which is preliminary data.</text>
</comment>
<evidence type="ECO:0000259" key="7">
    <source>
        <dbReference type="Pfam" id="PF00892"/>
    </source>
</evidence>
<feature type="transmembrane region" description="Helical" evidence="6">
    <location>
        <begin position="238"/>
        <end position="256"/>
    </location>
</feature>
<feature type="transmembrane region" description="Helical" evidence="6">
    <location>
        <begin position="209"/>
        <end position="226"/>
    </location>
</feature>
<comment type="subcellular location">
    <subcellularLocation>
        <location evidence="1">Membrane</location>
        <topology evidence="1">Multi-pass membrane protein</topology>
    </subcellularLocation>
</comment>
<feature type="transmembrane region" description="Helical" evidence="6">
    <location>
        <begin position="83"/>
        <end position="116"/>
    </location>
</feature>
<comment type="similarity">
    <text evidence="2">Belongs to the drug/metabolite transporter (DMT) superfamily. 10 TMS drug/metabolite exporter (DME) (TC 2.A.7.3) family.</text>
</comment>
<sequence length="283" mass="29911">MPLSPNLRGILLMTLSMALFAVEDLFLKLSAQSLPTGEILLLTTALGLLFFGGLTKARRQSLTKGLWHPAVVARNAGEMVGTFAYMTALASVPLATVSSVLQALPLAVTLGAALFFGQRVAPWRWFAIAAGFAGVLLVIRPGLEGFRPAAAWVLVTVAGLALRDLASRNIPKDISTEQVSAWGVGSVLVLSLGMLPFQDFVTPDLAQTASLLAAFVFGTGGYWAVIEATRSGDVARIAPFRYSRLLFALVIGAVFFAETPDLVTLLGAGLIVASGILTLILRR</sequence>
<dbReference type="GO" id="GO:0016020">
    <property type="term" value="C:membrane"/>
    <property type="evidence" value="ECO:0007669"/>
    <property type="project" value="UniProtKB-SubCell"/>
</dbReference>
<dbReference type="PANTHER" id="PTHR22911:SF6">
    <property type="entry name" value="SOLUTE CARRIER FAMILY 35 MEMBER G1"/>
    <property type="match status" value="1"/>
</dbReference>
<keyword evidence="5 6" id="KW-0472">Membrane</keyword>
<evidence type="ECO:0000256" key="3">
    <source>
        <dbReference type="ARBA" id="ARBA00022692"/>
    </source>
</evidence>
<dbReference type="InterPro" id="IPR000620">
    <property type="entry name" value="EamA_dom"/>
</dbReference>
<dbReference type="AlphaFoldDB" id="A0AAE4Y5U4"/>
<evidence type="ECO:0000256" key="5">
    <source>
        <dbReference type="ARBA" id="ARBA00023136"/>
    </source>
</evidence>
<dbReference type="RefSeq" id="WP_168773098.1">
    <property type="nucleotide sequence ID" value="NZ_JAABNR010000001.1"/>
</dbReference>
<keyword evidence="3 6" id="KW-0812">Transmembrane</keyword>
<keyword evidence="9" id="KW-1185">Reference proteome</keyword>
<reference evidence="8" key="1">
    <citation type="submission" date="2020-01" db="EMBL/GenBank/DDBJ databases">
        <authorList>
            <person name="Chen W.-M."/>
        </authorList>
    </citation>
    <scope>NUCLEOTIDE SEQUENCE</scope>
    <source>
        <strain evidence="8">CYK-10</strain>
    </source>
</reference>
<evidence type="ECO:0000313" key="8">
    <source>
        <dbReference type="EMBL" id="NBZ86308.1"/>
    </source>
</evidence>